<evidence type="ECO:0000313" key="3">
    <source>
        <dbReference type="Proteomes" id="UP000278807"/>
    </source>
</evidence>
<accession>A0A0R3TEI5</accession>
<reference evidence="4" key="1">
    <citation type="submission" date="2017-02" db="UniProtKB">
        <authorList>
            <consortium name="WormBaseParasite"/>
        </authorList>
    </citation>
    <scope>IDENTIFICATION</scope>
</reference>
<dbReference type="WBParaSite" id="HNAJ_0000547401-mRNA-1">
    <property type="protein sequence ID" value="HNAJ_0000547401-mRNA-1"/>
    <property type="gene ID" value="HNAJ_0000547401"/>
</dbReference>
<protein>
    <submittedName>
        <fullName evidence="4">DUF148 domain-containing protein</fullName>
    </submittedName>
</protein>
<dbReference type="Proteomes" id="UP000278807">
    <property type="component" value="Unassembled WGS sequence"/>
</dbReference>
<feature type="region of interest" description="Disordered" evidence="1">
    <location>
        <begin position="1"/>
        <end position="22"/>
    </location>
</feature>
<evidence type="ECO:0000313" key="2">
    <source>
        <dbReference type="EMBL" id="VDO01332.1"/>
    </source>
</evidence>
<keyword evidence="3" id="KW-1185">Reference proteome</keyword>
<dbReference type="EMBL" id="UZAE01004719">
    <property type="protein sequence ID" value="VDO01332.1"/>
    <property type="molecule type" value="Genomic_DNA"/>
</dbReference>
<evidence type="ECO:0000256" key="1">
    <source>
        <dbReference type="SAM" id="MobiDB-lite"/>
    </source>
</evidence>
<reference evidence="2 3" key="2">
    <citation type="submission" date="2018-11" db="EMBL/GenBank/DDBJ databases">
        <authorList>
            <consortium name="Pathogen Informatics"/>
        </authorList>
    </citation>
    <scope>NUCLEOTIDE SEQUENCE [LARGE SCALE GENOMIC DNA]</scope>
</reference>
<dbReference type="AlphaFoldDB" id="A0A0R3TEI5"/>
<evidence type="ECO:0000313" key="4">
    <source>
        <dbReference type="WBParaSite" id="HNAJ_0000547401-mRNA-1"/>
    </source>
</evidence>
<gene>
    <name evidence="2" type="ORF">HNAJ_LOCUS5472</name>
</gene>
<dbReference type="OrthoDB" id="10529877at2759"/>
<feature type="compositionally biased region" description="Basic and acidic residues" evidence="1">
    <location>
        <begin position="11"/>
        <end position="21"/>
    </location>
</feature>
<name>A0A0R3TEI5_RODNA</name>
<sequence>MAMKTNAIANDFDHSPTETSKKSSTLPFFIKQLEHVIVEDENAVSFKTNLLKWAIKADNLAMANIQSQFIILKSRELEMLKDVLVRVRNWSEISQSANQQRLEDRVVTLLKTALHLIEDVPTSASYAAFRQLMVLLKDADNRNEDFDIYTLRSVSDDEKTDLIKKVVDSSNFNF</sequence>
<dbReference type="STRING" id="102285.A0A0R3TEI5"/>
<organism evidence="4">
    <name type="scientific">Rodentolepis nana</name>
    <name type="common">Dwarf tapeworm</name>
    <name type="synonym">Hymenolepis nana</name>
    <dbReference type="NCBI Taxonomy" id="102285"/>
    <lineage>
        <taxon>Eukaryota</taxon>
        <taxon>Metazoa</taxon>
        <taxon>Spiralia</taxon>
        <taxon>Lophotrochozoa</taxon>
        <taxon>Platyhelminthes</taxon>
        <taxon>Cestoda</taxon>
        <taxon>Eucestoda</taxon>
        <taxon>Cyclophyllidea</taxon>
        <taxon>Hymenolepididae</taxon>
        <taxon>Rodentolepis</taxon>
    </lineage>
</organism>
<proteinExistence type="predicted"/>